<dbReference type="Gene3D" id="3.40.50.300">
    <property type="entry name" value="P-loop containing nucleotide triphosphate hydrolases"/>
    <property type="match status" value="1"/>
</dbReference>
<dbReference type="EMBL" id="AJTX02000006">
    <property type="protein sequence ID" value="KKI99262.1"/>
    <property type="molecule type" value="Genomic_DNA"/>
</dbReference>
<feature type="domain" description="ABC transporter" evidence="10">
    <location>
        <begin position="457"/>
        <end position="679"/>
    </location>
</feature>
<feature type="domain" description="ABC transmembrane type-1" evidence="11">
    <location>
        <begin position="126"/>
        <end position="411"/>
    </location>
</feature>
<dbReference type="GO" id="GO:0005524">
    <property type="term" value="F:ATP binding"/>
    <property type="evidence" value="ECO:0007669"/>
    <property type="project" value="UniProtKB-KW"/>
</dbReference>
<dbReference type="InterPro" id="IPR050835">
    <property type="entry name" value="ABC_transporter_sub-D"/>
</dbReference>
<evidence type="ECO:0000256" key="7">
    <source>
        <dbReference type="ARBA" id="ARBA00023136"/>
    </source>
</evidence>
<dbReference type="Gene3D" id="1.20.1560.10">
    <property type="entry name" value="ABC transporter type 1, transmembrane domain"/>
    <property type="match status" value="1"/>
</dbReference>
<dbReference type="InterPro" id="IPR017871">
    <property type="entry name" value="ABC_transporter-like_CS"/>
</dbReference>
<keyword evidence="2" id="KW-0813">Transport</keyword>
<feature type="region of interest" description="Disordered" evidence="8">
    <location>
        <begin position="428"/>
        <end position="447"/>
    </location>
</feature>
<evidence type="ECO:0000256" key="6">
    <source>
        <dbReference type="ARBA" id="ARBA00022989"/>
    </source>
</evidence>
<evidence type="ECO:0000256" key="4">
    <source>
        <dbReference type="ARBA" id="ARBA00022741"/>
    </source>
</evidence>
<dbReference type="GO" id="GO:0140359">
    <property type="term" value="F:ABC-type transporter activity"/>
    <property type="evidence" value="ECO:0007669"/>
    <property type="project" value="InterPro"/>
</dbReference>
<dbReference type="GO" id="GO:0016887">
    <property type="term" value="F:ATP hydrolysis activity"/>
    <property type="evidence" value="ECO:0007669"/>
    <property type="project" value="InterPro"/>
</dbReference>
<feature type="transmembrane region" description="Helical" evidence="9">
    <location>
        <begin position="270"/>
        <end position="292"/>
    </location>
</feature>
<sequence>MTSRPAPQTFRFDRQLWDRFIAIAQPFFLPITPGSTWLFAGLLLVLMVTVVAATFWITVGLTLLGQTLFPAFFTNLAGGLVETINGLLASPVAYLAAAALVGSGSIFVLLRKRLRRRERQWLMLGILLFLSFAVNGLNVAISYVFRFIDNALNGKDSDTFYQFLAVYTAIIVGAIPIIIAYTYIRRKLGLIWREWLTKDYLDRYFSDRAYYKLDSNTLDTEIDNPDQRITADITSFTGTTLVFILDILDSILTLISFTLVLYTISKALTLGLVGYAFMGTAVAVVAGGKLIAINYNQLRLEADFRYGMVHVRDNSESIAFYRGETLERQQILDRLGRAIQNFDLLIIWESIIMLFQRGYNYFTRIVPYLIVAPLYFAGQMDFGAIGQAYLAFFQVLGALSIVTNQIQDISAFGASINRLGALDERLQPVDGAGRDRSPAPTPQGDRSGIVTQVESHVALDNLTLQTPNAEQTLIQGLSLALQFQDQLLVVGPSGCGKSSLLRAIAGLWTTGDGTITRPDSGEMLFLPQRPYMLLGTLRDQLIYPNPRNSIPEANILEALQQVNLVHLPDRLGGLDVERDWPTVLSLGEQQRLAFARILLTQPRYVILDEATSALDVANERNLYDLLQQRELLYISVGHRPSLLAYHQTVLELSTATTWRLLSAADYRFNLENLDSLEGLES</sequence>
<dbReference type="Pfam" id="PF06472">
    <property type="entry name" value="ABC_membrane_2"/>
    <property type="match status" value="1"/>
</dbReference>
<name>A0A0M2PVY4_PROHO</name>
<feature type="transmembrane region" description="Helical" evidence="9">
    <location>
        <begin position="122"/>
        <end position="148"/>
    </location>
</feature>
<dbReference type="CDD" id="cd03223">
    <property type="entry name" value="ABCD_peroxisomal_ALDP"/>
    <property type="match status" value="1"/>
</dbReference>
<keyword evidence="13" id="KW-1185">Reference proteome</keyword>
<feature type="transmembrane region" description="Helical" evidence="9">
    <location>
        <begin position="361"/>
        <end position="378"/>
    </location>
</feature>
<dbReference type="PROSITE" id="PS00211">
    <property type="entry name" value="ABC_TRANSPORTER_1"/>
    <property type="match status" value="1"/>
</dbReference>
<dbReference type="Proteomes" id="UP000034681">
    <property type="component" value="Unassembled WGS sequence"/>
</dbReference>
<dbReference type="eggNOG" id="COG4178">
    <property type="taxonomic scope" value="Bacteria"/>
</dbReference>
<dbReference type="PANTHER" id="PTHR11384:SF59">
    <property type="entry name" value="LYSOSOMAL COBALAMIN TRANSPORTER ABCD4"/>
    <property type="match status" value="1"/>
</dbReference>
<dbReference type="GO" id="GO:0005886">
    <property type="term" value="C:plasma membrane"/>
    <property type="evidence" value="ECO:0007669"/>
    <property type="project" value="UniProtKB-SubCell"/>
</dbReference>
<evidence type="ECO:0000256" key="3">
    <source>
        <dbReference type="ARBA" id="ARBA00022692"/>
    </source>
</evidence>
<keyword evidence="5 12" id="KW-0067">ATP-binding</keyword>
<keyword evidence="7 9" id="KW-0472">Membrane</keyword>
<keyword evidence="3 9" id="KW-0812">Transmembrane</keyword>
<evidence type="ECO:0000256" key="9">
    <source>
        <dbReference type="SAM" id="Phobius"/>
    </source>
</evidence>
<dbReference type="InterPro" id="IPR003593">
    <property type="entry name" value="AAA+_ATPase"/>
</dbReference>
<dbReference type="InterPro" id="IPR036640">
    <property type="entry name" value="ABC1_TM_sf"/>
</dbReference>
<evidence type="ECO:0000256" key="5">
    <source>
        <dbReference type="ARBA" id="ARBA00022840"/>
    </source>
</evidence>
<dbReference type="SMART" id="SM00382">
    <property type="entry name" value="AAA"/>
    <property type="match status" value="1"/>
</dbReference>
<comment type="caution">
    <text evidence="12">The sequence shown here is derived from an EMBL/GenBank/DDBJ whole genome shotgun (WGS) entry which is preliminary data.</text>
</comment>
<evidence type="ECO:0000259" key="10">
    <source>
        <dbReference type="PROSITE" id="PS50893"/>
    </source>
</evidence>
<evidence type="ECO:0000256" key="1">
    <source>
        <dbReference type="ARBA" id="ARBA00004651"/>
    </source>
</evidence>
<reference evidence="12" key="1">
    <citation type="submission" date="2012-04" db="EMBL/GenBank/DDBJ databases">
        <authorList>
            <person name="Borisov I.G."/>
            <person name="Ivanikova N.V."/>
            <person name="Pinevich A.V."/>
        </authorList>
    </citation>
    <scope>NUCLEOTIDE SEQUENCE</scope>
    <source>
        <strain evidence="12">CALU 1027</strain>
    </source>
</reference>
<dbReference type="PANTHER" id="PTHR11384">
    <property type="entry name" value="ATP-BINDING CASSETTE, SUB-FAMILY D MEMBER"/>
    <property type="match status" value="1"/>
</dbReference>
<dbReference type="RefSeq" id="WP_017712780.1">
    <property type="nucleotide sequence ID" value="NZ_KB235937.1"/>
</dbReference>
<evidence type="ECO:0000313" key="13">
    <source>
        <dbReference type="Proteomes" id="UP000034681"/>
    </source>
</evidence>
<dbReference type="PROSITE" id="PS50929">
    <property type="entry name" value="ABC_TM1F"/>
    <property type="match status" value="1"/>
</dbReference>
<gene>
    <name evidence="12" type="ORF">PROH_16135</name>
</gene>
<evidence type="ECO:0000256" key="2">
    <source>
        <dbReference type="ARBA" id="ARBA00022448"/>
    </source>
</evidence>
<keyword evidence="4" id="KW-0547">Nucleotide-binding</keyword>
<comment type="subcellular location">
    <subcellularLocation>
        <location evidence="1">Cell membrane</location>
        <topology evidence="1">Multi-pass membrane protein</topology>
    </subcellularLocation>
</comment>
<organism evidence="12 13">
    <name type="scientific">Prochlorothrix hollandica PCC 9006 = CALU 1027</name>
    <dbReference type="NCBI Taxonomy" id="317619"/>
    <lineage>
        <taxon>Bacteria</taxon>
        <taxon>Bacillati</taxon>
        <taxon>Cyanobacteriota</taxon>
        <taxon>Cyanophyceae</taxon>
        <taxon>Prochlorotrichales</taxon>
        <taxon>Prochlorotrichaceae</taxon>
        <taxon>Prochlorothrix</taxon>
    </lineage>
</organism>
<dbReference type="Pfam" id="PF00005">
    <property type="entry name" value="ABC_tran"/>
    <property type="match status" value="1"/>
</dbReference>
<feature type="transmembrane region" description="Helical" evidence="9">
    <location>
        <begin position="160"/>
        <end position="184"/>
    </location>
</feature>
<dbReference type="OrthoDB" id="9810134at2"/>
<dbReference type="InterPro" id="IPR011527">
    <property type="entry name" value="ABC1_TM_dom"/>
</dbReference>
<feature type="transmembrane region" description="Helical" evidence="9">
    <location>
        <begin position="37"/>
        <end position="64"/>
    </location>
</feature>
<dbReference type="PROSITE" id="PS50893">
    <property type="entry name" value="ABC_TRANSPORTER_2"/>
    <property type="match status" value="1"/>
</dbReference>
<evidence type="ECO:0000313" key="12">
    <source>
        <dbReference type="EMBL" id="KKI99262.1"/>
    </source>
</evidence>
<keyword evidence="6 9" id="KW-1133">Transmembrane helix</keyword>
<feature type="transmembrane region" description="Helical" evidence="9">
    <location>
        <begin position="241"/>
        <end position="264"/>
    </location>
</feature>
<dbReference type="InterPro" id="IPR027417">
    <property type="entry name" value="P-loop_NTPase"/>
</dbReference>
<feature type="transmembrane region" description="Helical" evidence="9">
    <location>
        <begin position="84"/>
        <end position="110"/>
    </location>
</feature>
<accession>A0A0M2PVY4</accession>
<evidence type="ECO:0000259" key="11">
    <source>
        <dbReference type="PROSITE" id="PS50929"/>
    </source>
</evidence>
<dbReference type="STRING" id="317619.GCA_000332315_02404"/>
<evidence type="ECO:0000256" key="8">
    <source>
        <dbReference type="SAM" id="MobiDB-lite"/>
    </source>
</evidence>
<feature type="compositionally biased region" description="Basic and acidic residues" evidence="8">
    <location>
        <begin position="428"/>
        <end position="437"/>
    </location>
</feature>
<protein>
    <submittedName>
        <fullName evidence="12">ABC transporter ATP-binding protein</fullName>
    </submittedName>
</protein>
<dbReference type="AlphaFoldDB" id="A0A0M2PVY4"/>
<dbReference type="SUPFAM" id="SSF90123">
    <property type="entry name" value="ABC transporter transmembrane region"/>
    <property type="match status" value="1"/>
</dbReference>
<dbReference type="InterPro" id="IPR003439">
    <property type="entry name" value="ABC_transporter-like_ATP-bd"/>
</dbReference>
<dbReference type="SUPFAM" id="SSF52540">
    <property type="entry name" value="P-loop containing nucleoside triphosphate hydrolases"/>
    <property type="match status" value="1"/>
</dbReference>
<proteinExistence type="predicted"/>